<organism evidence="2 3">
    <name type="scientific">Halorarum halophilum</name>
    <dbReference type="NCBI Taxonomy" id="2743090"/>
    <lineage>
        <taxon>Archaea</taxon>
        <taxon>Methanobacteriati</taxon>
        <taxon>Methanobacteriota</taxon>
        <taxon>Stenosarchaea group</taxon>
        <taxon>Halobacteria</taxon>
        <taxon>Halobacteriales</taxon>
        <taxon>Haloferacaceae</taxon>
        <taxon>Halorarum</taxon>
    </lineage>
</organism>
<feature type="compositionally biased region" description="Low complexity" evidence="1">
    <location>
        <begin position="37"/>
        <end position="46"/>
    </location>
</feature>
<dbReference type="KEGG" id="halg:HUG10_09750"/>
<evidence type="ECO:0000313" key="3">
    <source>
        <dbReference type="Proteomes" id="UP000509750"/>
    </source>
</evidence>
<dbReference type="Proteomes" id="UP000509750">
    <property type="component" value="Chromosome"/>
</dbReference>
<feature type="compositionally biased region" description="Low complexity" evidence="1">
    <location>
        <begin position="277"/>
        <end position="288"/>
    </location>
</feature>
<dbReference type="OrthoDB" id="307727at2157"/>
<dbReference type="GeneID" id="56029117"/>
<sequence length="288" mass="30803">MARLPSIVVALVLLLAGCSGLTGPADERRTVNPNLDTTPTSTATPAPDERYPPGVSADGVDAGRLTDAHADALEGESKTVRVQTTIVATNGTTLLSRTTTTRTDGDTLSASVSAVGASPEFLGPFRDFGYWSDGDQTFVRQEQPNGTVQYRERPGDSMPTFGISPTGRSTVEPLLYYAEFQHVGTERRGNATYHVLTAEPGTFELSEDARNVKLTVAVTQEGLVESTFLRYDTVLRGVEVTYVVRFRASDVGSTTIERPGWIDEATTEGTNASERSTTPTATTTNGTD</sequence>
<feature type="compositionally biased region" description="Polar residues" evidence="1">
    <location>
        <begin position="267"/>
        <end position="276"/>
    </location>
</feature>
<evidence type="ECO:0000313" key="2">
    <source>
        <dbReference type="EMBL" id="QLG27818.1"/>
    </source>
</evidence>
<protein>
    <submittedName>
        <fullName evidence="2">Uncharacterized protein</fullName>
    </submittedName>
</protein>
<keyword evidence="3" id="KW-1185">Reference proteome</keyword>
<dbReference type="InterPro" id="IPR055959">
    <property type="entry name" value="DUF7537"/>
</dbReference>
<reference evidence="2 3" key="1">
    <citation type="submission" date="2020-07" db="EMBL/GenBank/DDBJ databases">
        <title>Gai3-2, isolated from salt lake.</title>
        <authorList>
            <person name="Cui H."/>
            <person name="Shi X."/>
        </authorList>
    </citation>
    <scope>NUCLEOTIDE SEQUENCE [LARGE SCALE GENOMIC DNA]</scope>
    <source>
        <strain evidence="2 3">Gai3-2</strain>
    </source>
</reference>
<dbReference type="Pfam" id="PF24381">
    <property type="entry name" value="DUF7537"/>
    <property type="match status" value="1"/>
</dbReference>
<dbReference type="RefSeq" id="WP_179169393.1">
    <property type="nucleotide sequence ID" value="NZ_CP058529.1"/>
</dbReference>
<proteinExistence type="predicted"/>
<accession>A0A7D5KX71</accession>
<dbReference type="PROSITE" id="PS51257">
    <property type="entry name" value="PROKAR_LIPOPROTEIN"/>
    <property type="match status" value="1"/>
</dbReference>
<dbReference type="EMBL" id="CP058529">
    <property type="protein sequence ID" value="QLG27818.1"/>
    <property type="molecule type" value="Genomic_DNA"/>
</dbReference>
<dbReference type="AlphaFoldDB" id="A0A7D5KX71"/>
<name>A0A7D5KX71_9EURY</name>
<evidence type="ECO:0000256" key="1">
    <source>
        <dbReference type="SAM" id="MobiDB-lite"/>
    </source>
</evidence>
<gene>
    <name evidence="2" type="ORF">HUG10_09750</name>
</gene>
<feature type="region of interest" description="Disordered" evidence="1">
    <location>
        <begin position="22"/>
        <end position="61"/>
    </location>
</feature>
<feature type="region of interest" description="Disordered" evidence="1">
    <location>
        <begin position="262"/>
        <end position="288"/>
    </location>
</feature>